<reference evidence="1 2" key="1">
    <citation type="submission" date="2014-07" db="EMBL/GenBank/DDBJ databases">
        <title>Genome of Chryseobacterium formosense LMG 24722.</title>
        <authorList>
            <person name="Pipes S.E."/>
            <person name="Stropko S.J."/>
            <person name="Newman J.D."/>
        </authorList>
    </citation>
    <scope>NUCLEOTIDE SEQUENCE [LARGE SCALE GENOMIC DNA]</scope>
    <source>
        <strain evidence="1 2">LMG 24722</strain>
    </source>
</reference>
<dbReference type="STRING" id="236814.IX39_16075"/>
<gene>
    <name evidence="1" type="ORF">IX39_16075</name>
</gene>
<sequence>MRRIILCVFTIIFTNFFSQSKRDNDYKKLIDSALILKANDTYRFYNKELEREEKADNWKIYLHNFKKKINNIYIIDENHLPVNLENVKTDIPLKTIDIENPKNRSVIKKGLDAWKIIPILSENELKINIIAFKVTYKHKLLQFSNGGGSTIIFQYSCEEKKWKLIKEKHKGI</sequence>
<proteinExistence type="predicted"/>
<keyword evidence="2" id="KW-1185">Reference proteome</keyword>
<dbReference type="eggNOG" id="ENOG5033P3M">
    <property type="taxonomic scope" value="Bacteria"/>
</dbReference>
<dbReference type="Proteomes" id="UP000028713">
    <property type="component" value="Unassembled WGS sequence"/>
</dbReference>
<dbReference type="OrthoDB" id="673246at2"/>
<name>A0A085Z3A8_9FLAO</name>
<evidence type="ECO:0000313" key="2">
    <source>
        <dbReference type="Proteomes" id="UP000028713"/>
    </source>
</evidence>
<organism evidence="1 2">
    <name type="scientific">Chryseobacterium formosense</name>
    <dbReference type="NCBI Taxonomy" id="236814"/>
    <lineage>
        <taxon>Bacteria</taxon>
        <taxon>Pseudomonadati</taxon>
        <taxon>Bacteroidota</taxon>
        <taxon>Flavobacteriia</taxon>
        <taxon>Flavobacteriales</taxon>
        <taxon>Weeksellaceae</taxon>
        <taxon>Chryseobacterium group</taxon>
        <taxon>Chryseobacterium</taxon>
    </lineage>
</organism>
<protein>
    <submittedName>
        <fullName evidence="1">Uncharacterized protein</fullName>
    </submittedName>
</protein>
<dbReference type="RefSeq" id="WP_034678244.1">
    <property type="nucleotide sequence ID" value="NZ_FPAP01000002.1"/>
</dbReference>
<comment type="caution">
    <text evidence="1">The sequence shown here is derived from an EMBL/GenBank/DDBJ whole genome shotgun (WGS) entry which is preliminary data.</text>
</comment>
<evidence type="ECO:0000313" key="1">
    <source>
        <dbReference type="EMBL" id="KFE98921.1"/>
    </source>
</evidence>
<accession>A0A085Z3A8</accession>
<dbReference type="AlphaFoldDB" id="A0A085Z3A8"/>
<dbReference type="EMBL" id="JPRP01000002">
    <property type="protein sequence ID" value="KFE98921.1"/>
    <property type="molecule type" value="Genomic_DNA"/>
</dbReference>